<dbReference type="EMBL" id="FBWK01000070">
    <property type="protein sequence ID" value="CUX64931.1"/>
    <property type="molecule type" value="Genomic_DNA"/>
</dbReference>
<dbReference type="STRING" id="1183432.AGR3A_pa60002"/>
<feature type="domain" description="HTH luxR-type" evidence="4">
    <location>
        <begin position="103"/>
        <end position="168"/>
    </location>
</feature>
<protein>
    <submittedName>
        <fullName evidence="5">DNA-binding protein with HTH domain-containing protein</fullName>
    </submittedName>
</protein>
<gene>
    <name evidence="5" type="ORF">AGR3A_pa60002</name>
</gene>
<dbReference type="SUPFAM" id="SSF46894">
    <property type="entry name" value="C-terminal effector domain of the bipartite response regulators"/>
    <property type="match status" value="1"/>
</dbReference>
<keyword evidence="3" id="KW-0804">Transcription</keyword>
<dbReference type="PROSITE" id="PS50043">
    <property type="entry name" value="HTH_LUXR_2"/>
    <property type="match status" value="1"/>
</dbReference>
<dbReference type="InterPro" id="IPR036693">
    <property type="entry name" value="TF_LuxR_autoind-bd_dom_sf"/>
</dbReference>
<keyword evidence="6" id="KW-1185">Reference proteome</keyword>
<organism evidence="5 6">
    <name type="scientific">Agrobacterium tomkonis CFBP 6623</name>
    <dbReference type="NCBI Taxonomy" id="1183432"/>
    <lineage>
        <taxon>Bacteria</taxon>
        <taxon>Pseudomonadati</taxon>
        <taxon>Pseudomonadota</taxon>
        <taxon>Alphaproteobacteria</taxon>
        <taxon>Hyphomicrobiales</taxon>
        <taxon>Rhizobiaceae</taxon>
        <taxon>Rhizobium/Agrobacterium group</taxon>
        <taxon>Agrobacterium</taxon>
        <taxon>Agrobacterium tumefaciens complex</taxon>
    </lineage>
</organism>
<reference evidence="6" key="1">
    <citation type="submission" date="2016-01" db="EMBL/GenBank/DDBJ databases">
        <authorList>
            <person name="Regsiter A."/>
            <person name="william w."/>
        </authorList>
    </citation>
    <scope>NUCLEOTIDE SEQUENCE [LARGE SCALE GENOMIC DNA]</scope>
    <source>
        <strain evidence="6">CFBP 6623</strain>
    </source>
</reference>
<dbReference type="Proteomes" id="UP000191988">
    <property type="component" value="Unassembled WGS sequence"/>
</dbReference>
<dbReference type="InterPro" id="IPR016032">
    <property type="entry name" value="Sig_transdc_resp-reg_C-effctor"/>
</dbReference>
<evidence type="ECO:0000313" key="5">
    <source>
        <dbReference type="EMBL" id="CUX64931.1"/>
    </source>
</evidence>
<dbReference type="CDD" id="cd06170">
    <property type="entry name" value="LuxR_C_like"/>
    <property type="match status" value="1"/>
</dbReference>
<proteinExistence type="predicted"/>
<dbReference type="InterPro" id="IPR005143">
    <property type="entry name" value="TF_LuxR_autoind-bd_dom"/>
</dbReference>
<dbReference type="InterPro" id="IPR036388">
    <property type="entry name" value="WH-like_DNA-bd_sf"/>
</dbReference>
<evidence type="ECO:0000256" key="3">
    <source>
        <dbReference type="ARBA" id="ARBA00023163"/>
    </source>
</evidence>
<dbReference type="Pfam" id="PF03472">
    <property type="entry name" value="Autoind_bind"/>
    <property type="match status" value="1"/>
</dbReference>
<dbReference type="SMART" id="SM00421">
    <property type="entry name" value="HTH_LUXR"/>
    <property type="match status" value="1"/>
</dbReference>
<dbReference type="Gene3D" id="3.30.450.80">
    <property type="entry name" value="Transcription factor LuxR-like, autoinducer-binding domain"/>
    <property type="match status" value="1"/>
</dbReference>
<dbReference type="Gene3D" id="1.10.10.10">
    <property type="entry name" value="Winged helix-like DNA-binding domain superfamily/Winged helix DNA-binding domain"/>
    <property type="match status" value="1"/>
</dbReference>
<keyword evidence="2 5" id="KW-0238">DNA-binding</keyword>
<evidence type="ECO:0000256" key="1">
    <source>
        <dbReference type="ARBA" id="ARBA00023015"/>
    </source>
</evidence>
<sequence>MEAYHADRLYAEDPFVAAAKAAKSVVVEHEVYAEHSPPQRLLYLQRTFGVHNRTLFPIARESVTYGAVGVTRATPFDDEELTFLSLVAETIHTVVTKPLMEKFAAEHLRLSKGEMACLSQASLGLTSDGIAKATGYQVDTVNSYVKSAVKKLGASNRTQAIAEAIRRRLIA</sequence>
<dbReference type="InterPro" id="IPR000792">
    <property type="entry name" value="Tscrpt_reg_LuxR_C"/>
</dbReference>
<dbReference type="GO" id="GO:0003677">
    <property type="term" value="F:DNA binding"/>
    <property type="evidence" value="ECO:0007669"/>
    <property type="project" value="UniProtKB-KW"/>
</dbReference>
<accession>A0A1S7S9A4</accession>
<dbReference type="GO" id="GO:0006355">
    <property type="term" value="P:regulation of DNA-templated transcription"/>
    <property type="evidence" value="ECO:0007669"/>
    <property type="project" value="InterPro"/>
</dbReference>
<evidence type="ECO:0000313" key="6">
    <source>
        <dbReference type="Proteomes" id="UP000191988"/>
    </source>
</evidence>
<evidence type="ECO:0000259" key="4">
    <source>
        <dbReference type="PROSITE" id="PS50043"/>
    </source>
</evidence>
<dbReference type="AlphaFoldDB" id="A0A1S7S9A4"/>
<evidence type="ECO:0000256" key="2">
    <source>
        <dbReference type="ARBA" id="ARBA00023125"/>
    </source>
</evidence>
<name>A0A1S7S9A4_9HYPH</name>
<dbReference type="Pfam" id="PF00196">
    <property type="entry name" value="GerE"/>
    <property type="match status" value="1"/>
</dbReference>
<keyword evidence="1" id="KW-0805">Transcription regulation</keyword>
<dbReference type="PROSITE" id="PS00622">
    <property type="entry name" value="HTH_LUXR_1"/>
    <property type="match status" value="1"/>
</dbReference>